<dbReference type="SUPFAM" id="SSF54060">
    <property type="entry name" value="His-Me finger endonucleases"/>
    <property type="match status" value="1"/>
</dbReference>
<dbReference type="InterPro" id="IPR044929">
    <property type="entry name" value="DNA/RNA_non-sp_Endonuclease_sf"/>
</dbReference>
<feature type="domain" description="DNA/RNA non-specific endonuclease/pyrophosphatase/phosphodiesterase" evidence="14">
    <location>
        <begin position="72"/>
        <end position="302"/>
    </location>
</feature>
<keyword evidence="5 10" id="KW-0255">Endonuclease</keyword>
<dbReference type="PROSITE" id="PS01070">
    <property type="entry name" value="NUCLEASE_NON_SPEC"/>
    <property type="match status" value="1"/>
</dbReference>
<evidence type="ECO:0000256" key="12">
    <source>
        <dbReference type="SAM" id="SignalP"/>
    </source>
</evidence>
<dbReference type="Proteomes" id="UP001530400">
    <property type="component" value="Unassembled WGS sequence"/>
</dbReference>
<dbReference type="InterPro" id="IPR044925">
    <property type="entry name" value="His-Me_finger_sf"/>
</dbReference>
<feature type="compositionally biased region" description="Polar residues" evidence="11">
    <location>
        <begin position="45"/>
        <end position="55"/>
    </location>
</feature>
<comment type="caution">
    <text evidence="15">The sequence shown here is derived from an EMBL/GenBank/DDBJ whole genome shotgun (WGS) entry which is preliminary data.</text>
</comment>
<evidence type="ECO:0000256" key="2">
    <source>
        <dbReference type="ARBA" id="ARBA00010052"/>
    </source>
</evidence>
<evidence type="ECO:0000256" key="11">
    <source>
        <dbReference type="SAM" id="MobiDB-lite"/>
    </source>
</evidence>
<evidence type="ECO:0000259" key="13">
    <source>
        <dbReference type="SMART" id="SM00477"/>
    </source>
</evidence>
<dbReference type="InterPro" id="IPR040255">
    <property type="entry name" value="Non-specific_endonuclease"/>
</dbReference>
<dbReference type="SMART" id="SM00892">
    <property type="entry name" value="Endonuclease_NS"/>
    <property type="match status" value="1"/>
</dbReference>
<comment type="similarity">
    <text evidence="2 10">Belongs to the DNA/RNA non-specific endonuclease family.</text>
</comment>
<dbReference type="PANTHER" id="PTHR13966:SF5">
    <property type="entry name" value="ENDONUCLEASE G, MITOCHONDRIAL"/>
    <property type="match status" value="1"/>
</dbReference>
<evidence type="ECO:0000256" key="1">
    <source>
        <dbReference type="ARBA" id="ARBA00001946"/>
    </source>
</evidence>
<dbReference type="EC" id="3.1.30.-" evidence="10"/>
<evidence type="ECO:0000313" key="16">
    <source>
        <dbReference type="Proteomes" id="UP001530400"/>
    </source>
</evidence>
<dbReference type="PANTHER" id="PTHR13966">
    <property type="entry name" value="ENDONUCLEASE RELATED"/>
    <property type="match status" value="1"/>
</dbReference>
<keyword evidence="7" id="KW-0460">Magnesium</keyword>
<feature type="region of interest" description="Disordered" evidence="11">
    <location>
        <begin position="30"/>
        <end position="58"/>
    </location>
</feature>
<keyword evidence="3 10" id="KW-0540">Nuclease</keyword>
<dbReference type="GO" id="GO:0046872">
    <property type="term" value="F:metal ion binding"/>
    <property type="evidence" value="ECO:0007669"/>
    <property type="project" value="UniProtKB-KW"/>
</dbReference>
<feature type="signal peptide" evidence="12">
    <location>
        <begin position="1"/>
        <end position="23"/>
    </location>
</feature>
<keyword evidence="16" id="KW-1185">Reference proteome</keyword>
<sequence length="390" mass="43640">MPISRWATHSAAFCLGAAAAVAATQTILKSERKSNTSSVDSSTSQIVPTKTSIDPSDQIKMMPSLPVRIYQPNPNLLIAFDTRTKNPAFVMEHLTSKSSNANGKASRKNKRFYEEQSLPPYFRSRAHHYKNSGYDRGHLAPAADFPSEDEMEDTFCLTNVSPQYAKLNRGMWLRLEDFVRDVVKSTDQNKEVWVVTGPLWLPNTIKRSASGEDQFGYTYNGIGKVPSLVSVPSHFFKVIVVVDKSKSPQDDQSIGLKKFAAFVLPNDDVSEKDRDCLMNYAVRITDLEAVSGLEFFPNLMGSFVSNNSDDVPLDKVVADALTDDLRYNAYKSQKIKQSTGESNALVPMSNNDEFSKGRLRKIKQILCDNAPLHWQHLCKDNSVCYKLFSV</sequence>
<gene>
    <name evidence="15" type="ORF">ACHAWO_009955</name>
</gene>
<protein>
    <recommendedName>
        <fullName evidence="10">Endonuclease</fullName>
        <ecNumber evidence="10">3.1.30.-</ecNumber>
    </recommendedName>
</protein>
<dbReference type="SMART" id="SM00477">
    <property type="entry name" value="NUC"/>
    <property type="match status" value="1"/>
</dbReference>
<organism evidence="15 16">
    <name type="scientific">Cyclotella atomus</name>
    <dbReference type="NCBI Taxonomy" id="382360"/>
    <lineage>
        <taxon>Eukaryota</taxon>
        <taxon>Sar</taxon>
        <taxon>Stramenopiles</taxon>
        <taxon>Ochrophyta</taxon>
        <taxon>Bacillariophyta</taxon>
        <taxon>Coscinodiscophyceae</taxon>
        <taxon>Thalassiosirophycidae</taxon>
        <taxon>Stephanodiscales</taxon>
        <taxon>Stephanodiscaceae</taxon>
        <taxon>Cyclotella</taxon>
    </lineage>
</organism>
<dbReference type="InterPro" id="IPR001604">
    <property type="entry name" value="Endo_G_ENPP1-like_dom"/>
</dbReference>
<evidence type="ECO:0000256" key="6">
    <source>
        <dbReference type="ARBA" id="ARBA00022801"/>
    </source>
</evidence>
<feature type="active site" description="Proton acceptor" evidence="8">
    <location>
        <position position="138"/>
    </location>
</feature>
<dbReference type="GO" id="GO:0004519">
    <property type="term" value="F:endonuclease activity"/>
    <property type="evidence" value="ECO:0007669"/>
    <property type="project" value="UniProtKB-UniRule"/>
</dbReference>
<keyword evidence="12" id="KW-0732">Signal</keyword>
<dbReference type="CDD" id="cd00091">
    <property type="entry name" value="NUC"/>
    <property type="match status" value="1"/>
</dbReference>
<evidence type="ECO:0000256" key="8">
    <source>
        <dbReference type="PIRSR" id="PIRSR640255-1"/>
    </source>
</evidence>
<feature type="compositionally biased region" description="Low complexity" evidence="11">
    <location>
        <begin position="35"/>
        <end position="44"/>
    </location>
</feature>
<name>A0ABD3QI75_9STRA</name>
<keyword evidence="6 10" id="KW-0378">Hydrolase</keyword>
<dbReference type="InterPro" id="IPR018524">
    <property type="entry name" value="DNA/RNA_endonuclease_AS"/>
</dbReference>
<evidence type="ECO:0000256" key="5">
    <source>
        <dbReference type="ARBA" id="ARBA00022759"/>
    </source>
</evidence>
<feature type="binding site" evidence="9">
    <location>
        <position position="168"/>
    </location>
    <ligand>
        <name>Mg(2+)</name>
        <dbReference type="ChEBI" id="CHEBI:18420"/>
        <note>catalytic</note>
    </ligand>
</feature>
<evidence type="ECO:0000256" key="10">
    <source>
        <dbReference type="RuleBase" id="RU366055"/>
    </source>
</evidence>
<evidence type="ECO:0000256" key="4">
    <source>
        <dbReference type="ARBA" id="ARBA00022723"/>
    </source>
</evidence>
<comment type="cofactor">
    <cofactor evidence="1 10">
        <name>Mg(2+)</name>
        <dbReference type="ChEBI" id="CHEBI:18420"/>
    </cofactor>
</comment>
<evidence type="ECO:0000256" key="7">
    <source>
        <dbReference type="ARBA" id="ARBA00022842"/>
    </source>
</evidence>
<evidence type="ECO:0000313" key="15">
    <source>
        <dbReference type="EMBL" id="KAL3799834.1"/>
    </source>
</evidence>
<feature type="chain" id="PRO_5044825783" description="Endonuclease" evidence="12">
    <location>
        <begin position="24"/>
        <end position="390"/>
    </location>
</feature>
<dbReference type="Gene3D" id="3.40.570.10">
    <property type="entry name" value="Extracellular Endonuclease, subunit A"/>
    <property type="match status" value="1"/>
</dbReference>
<accession>A0ABD3QI75</accession>
<dbReference type="AlphaFoldDB" id="A0ABD3QI75"/>
<feature type="domain" description="ENPP1-3/EXOG-like endonuclease/phosphodiesterase" evidence="13">
    <location>
        <begin position="73"/>
        <end position="302"/>
    </location>
</feature>
<dbReference type="GO" id="GO:0016787">
    <property type="term" value="F:hydrolase activity"/>
    <property type="evidence" value="ECO:0007669"/>
    <property type="project" value="UniProtKB-KW"/>
</dbReference>
<proteinExistence type="inferred from homology"/>
<evidence type="ECO:0000256" key="9">
    <source>
        <dbReference type="PIRSR" id="PIRSR640255-2"/>
    </source>
</evidence>
<evidence type="ECO:0000259" key="14">
    <source>
        <dbReference type="SMART" id="SM00892"/>
    </source>
</evidence>
<reference evidence="15 16" key="1">
    <citation type="submission" date="2024-10" db="EMBL/GenBank/DDBJ databases">
        <title>Updated reference genomes for cyclostephanoid diatoms.</title>
        <authorList>
            <person name="Roberts W.R."/>
            <person name="Alverson A.J."/>
        </authorList>
    </citation>
    <scope>NUCLEOTIDE SEQUENCE [LARGE SCALE GENOMIC DNA]</scope>
    <source>
        <strain evidence="15 16">AJA010-31</strain>
    </source>
</reference>
<dbReference type="InterPro" id="IPR020821">
    <property type="entry name" value="ENPP1-3/EXOG-like_nuc-like"/>
</dbReference>
<keyword evidence="4 9" id="KW-0479">Metal-binding</keyword>
<dbReference type="Pfam" id="PF01223">
    <property type="entry name" value="Endonuclease_NS"/>
    <property type="match status" value="1"/>
</dbReference>
<evidence type="ECO:0000256" key="3">
    <source>
        <dbReference type="ARBA" id="ARBA00022722"/>
    </source>
</evidence>
<dbReference type="EMBL" id="JALLPJ020000175">
    <property type="protein sequence ID" value="KAL3799834.1"/>
    <property type="molecule type" value="Genomic_DNA"/>
</dbReference>